<keyword evidence="3" id="KW-0165">Cleavage on pair of basic residues</keyword>
<feature type="domain" description="Insulin-like" evidence="8">
    <location>
        <begin position="32"/>
        <end position="106"/>
    </location>
</feature>
<reference evidence="9 10" key="1">
    <citation type="submission" date="2020-04" db="EMBL/GenBank/DDBJ databases">
        <authorList>
            <person name="Laetsch R D."/>
            <person name="Stevens L."/>
            <person name="Kumar S."/>
            <person name="Blaxter L. M."/>
        </authorList>
    </citation>
    <scope>NUCLEOTIDE SEQUENCE [LARGE SCALE GENOMIC DNA]</scope>
</reference>
<dbReference type="PANTHER" id="PTHR13647">
    <property type="entry name" value="INSULIN-LIKE PEPTIDE 2-RELATED"/>
    <property type="match status" value="1"/>
</dbReference>
<comment type="caution">
    <text evidence="9">The sequence shown here is derived from an EMBL/GenBank/DDBJ whole genome shotgun (WGS) entry which is preliminary data.</text>
</comment>
<dbReference type="PRINTS" id="PR00276">
    <property type="entry name" value="INSULINFAMLY"/>
</dbReference>
<dbReference type="GO" id="GO:0005576">
    <property type="term" value="C:extracellular region"/>
    <property type="evidence" value="ECO:0007669"/>
    <property type="project" value="UniProtKB-SubCell"/>
</dbReference>
<dbReference type="InterPro" id="IPR016179">
    <property type="entry name" value="Insulin-like"/>
</dbReference>
<gene>
    <name evidence="9" type="ORF">CBOVIS_LOCUS11084</name>
</gene>
<comment type="subunit">
    <text evidence="2">Heterodimer of a B chain and an A chain linked by two disulfide bonds.</text>
</comment>
<dbReference type="GO" id="GO:0005179">
    <property type="term" value="F:hormone activity"/>
    <property type="evidence" value="ECO:0007669"/>
    <property type="project" value="InterPro"/>
</dbReference>
<dbReference type="OrthoDB" id="10019596at2759"/>
<dbReference type="PANTHER" id="PTHR13647:SF4">
    <property type="entry name" value="INSULIN-LIKE PEPTIDE 1-RELATED"/>
    <property type="match status" value="1"/>
</dbReference>
<dbReference type="Proteomes" id="UP000494206">
    <property type="component" value="Unassembled WGS sequence"/>
</dbReference>
<organism evidence="9 10">
    <name type="scientific">Caenorhabditis bovis</name>
    <dbReference type="NCBI Taxonomy" id="2654633"/>
    <lineage>
        <taxon>Eukaryota</taxon>
        <taxon>Metazoa</taxon>
        <taxon>Ecdysozoa</taxon>
        <taxon>Nematoda</taxon>
        <taxon>Chromadorea</taxon>
        <taxon>Rhabditida</taxon>
        <taxon>Rhabditina</taxon>
        <taxon>Rhabditomorpha</taxon>
        <taxon>Rhabditoidea</taxon>
        <taxon>Rhabditidae</taxon>
        <taxon>Peloderinae</taxon>
        <taxon>Caenorhabditis</taxon>
    </lineage>
</organism>
<dbReference type="InterPro" id="IPR036438">
    <property type="entry name" value="Insulin-like_sf"/>
</dbReference>
<evidence type="ECO:0000256" key="1">
    <source>
        <dbReference type="ARBA" id="ARBA00009034"/>
    </source>
</evidence>
<name>A0A8S1FCL1_9PELO</name>
<dbReference type="CDD" id="cd04366">
    <property type="entry name" value="IlGF_insulin_bombyxin_like"/>
    <property type="match status" value="1"/>
</dbReference>
<sequence length="111" mass="12606">MQWFDRIRAMPIYATLLVVLILVASRPADASIRLCGQRLTTTLLAVCRNQICGGAFKRAMYEESSPWKPAIETRQLFGLHHQQKRGGIATECCEKRCSFSYLKTYCCNSRG</sequence>
<protein>
    <recommendedName>
        <fullName evidence="8">Insulin-like domain-containing protein</fullName>
    </recommendedName>
</protein>
<evidence type="ECO:0000256" key="6">
    <source>
        <dbReference type="RuleBase" id="RU000406"/>
    </source>
</evidence>
<accession>A0A8S1FCL1</accession>
<dbReference type="Pfam" id="PF00049">
    <property type="entry name" value="Insulin"/>
    <property type="match status" value="1"/>
</dbReference>
<keyword evidence="6" id="KW-0964">Secreted</keyword>
<dbReference type="EMBL" id="CADEPM010000008">
    <property type="protein sequence ID" value="CAB3409430.1"/>
    <property type="molecule type" value="Genomic_DNA"/>
</dbReference>
<feature type="signal peptide" evidence="7">
    <location>
        <begin position="1"/>
        <end position="30"/>
    </location>
</feature>
<dbReference type="AlphaFoldDB" id="A0A8S1FCL1"/>
<feature type="chain" id="PRO_5035941288" description="Insulin-like domain-containing protein" evidence="7">
    <location>
        <begin position="31"/>
        <end position="111"/>
    </location>
</feature>
<evidence type="ECO:0000256" key="7">
    <source>
        <dbReference type="SAM" id="SignalP"/>
    </source>
</evidence>
<keyword evidence="5" id="KW-1015">Disulfide bond</keyword>
<keyword evidence="10" id="KW-1185">Reference proteome</keyword>
<comment type="subcellular location">
    <subcellularLocation>
        <location evidence="6">Secreted</location>
    </subcellularLocation>
</comment>
<evidence type="ECO:0000256" key="5">
    <source>
        <dbReference type="ARBA" id="ARBA00023157"/>
    </source>
</evidence>
<dbReference type="SUPFAM" id="SSF56994">
    <property type="entry name" value="Insulin-like"/>
    <property type="match status" value="1"/>
</dbReference>
<dbReference type="InterPro" id="IPR022353">
    <property type="entry name" value="Insulin_CS"/>
</dbReference>
<comment type="similarity">
    <text evidence="1 6">Belongs to the insulin family.</text>
</comment>
<dbReference type="InterPro" id="IPR022352">
    <property type="entry name" value="Ins/IGF/rlx"/>
</dbReference>
<dbReference type="SMART" id="SM00078">
    <property type="entry name" value="IlGF"/>
    <property type="match status" value="1"/>
</dbReference>
<evidence type="ECO:0000313" key="10">
    <source>
        <dbReference type="Proteomes" id="UP000494206"/>
    </source>
</evidence>
<keyword evidence="4 7" id="KW-0732">Signal</keyword>
<proteinExistence type="inferred from homology"/>
<dbReference type="Gene3D" id="1.10.100.10">
    <property type="entry name" value="Insulin-like"/>
    <property type="match status" value="1"/>
</dbReference>
<dbReference type="PROSITE" id="PS00262">
    <property type="entry name" value="INSULIN"/>
    <property type="match status" value="1"/>
</dbReference>
<evidence type="ECO:0000256" key="2">
    <source>
        <dbReference type="ARBA" id="ARBA00011207"/>
    </source>
</evidence>
<evidence type="ECO:0000313" key="9">
    <source>
        <dbReference type="EMBL" id="CAB3409430.1"/>
    </source>
</evidence>
<evidence type="ECO:0000256" key="3">
    <source>
        <dbReference type="ARBA" id="ARBA00022685"/>
    </source>
</evidence>
<evidence type="ECO:0000256" key="4">
    <source>
        <dbReference type="ARBA" id="ARBA00022729"/>
    </source>
</evidence>
<evidence type="ECO:0000259" key="8">
    <source>
        <dbReference type="SMART" id="SM00078"/>
    </source>
</evidence>